<evidence type="ECO:0000256" key="1">
    <source>
        <dbReference type="ARBA" id="ARBA00022737"/>
    </source>
</evidence>
<evidence type="ECO:0000256" key="2">
    <source>
        <dbReference type="ARBA" id="ARBA00022884"/>
    </source>
</evidence>
<feature type="domain" description="K Homology" evidence="5">
    <location>
        <begin position="284"/>
        <end position="364"/>
    </location>
</feature>
<dbReference type="SUPFAM" id="SSF54791">
    <property type="entry name" value="Eukaryotic type KH-domain (KH-domain type I)"/>
    <property type="match status" value="3"/>
</dbReference>
<dbReference type="GO" id="GO:0048255">
    <property type="term" value="P:mRNA stabilization"/>
    <property type="evidence" value="ECO:0007669"/>
    <property type="project" value="EnsemblFungi"/>
</dbReference>
<dbReference type="OMA" id="TERSYFP"/>
<dbReference type="Gene3D" id="3.30.1370.10">
    <property type="entry name" value="K Homology domain, type 1"/>
    <property type="match status" value="3"/>
</dbReference>
<gene>
    <name evidence="6" type="primary">NDAI0A05400</name>
    <name evidence="6" type="ordered locus">NDAI_0A05400</name>
</gene>
<evidence type="ECO:0000256" key="4">
    <source>
        <dbReference type="SAM" id="MobiDB-lite"/>
    </source>
</evidence>
<dbReference type="SMART" id="SM00322">
    <property type="entry name" value="KH"/>
    <property type="match status" value="3"/>
</dbReference>
<dbReference type="GO" id="GO:0000932">
    <property type="term" value="C:P-body"/>
    <property type="evidence" value="ECO:0007669"/>
    <property type="project" value="EnsemblFungi"/>
</dbReference>
<dbReference type="eggNOG" id="KOG2190">
    <property type="taxonomic scope" value="Eukaryota"/>
</dbReference>
<evidence type="ECO:0000313" key="7">
    <source>
        <dbReference type="Proteomes" id="UP000000689"/>
    </source>
</evidence>
<dbReference type="GO" id="GO:0007004">
    <property type="term" value="P:telomere maintenance via telomerase"/>
    <property type="evidence" value="ECO:0007669"/>
    <property type="project" value="EnsemblFungi"/>
</dbReference>
<dbReference type="PANTHER" id="PTHR10288">
    <property type="entry name" value="KH DOMAIN CONTAINING RNA BINDING PROTEIN"/>
    <property type="match status" value="1"/>
</dbReference>
<keyword evidence="7" id="KW-1185">Reference proteome</keyword>
<dbReference type="Pfam" id="PF00013">
    <property type="entry name" value="KH_1"/>
    <property type="match status" value="3"/>
</dbReference>
<name>G0W4F7_NAUDC</name>
<sequence>MSSSPSQEQQPETGNLPVPTINLRILLSLKEAAKIIGLKGSTISKIRENNTVKIGISDKVPGCSDRILSCAGPINNVSNAIGDCIEILNEIDFDTNGNVLPSLKLEKYSFHFLNNILPPPSSAELKPPSHGNDEQQQEGEEEEEVAEEEIDLNKIGTVRLIISNHHLSSIIGKGGNKIKSLISKHGVKIVASKDFLPDSQERLLEIQGFPGSITNVLIDVCEILLNDIDVNFIPEKRYYPHLSYSNSHHNSHNNNNNNNTDNNNPQNNGNKRQRDHADDYNSNNEFKRNVKIPEIYVGAIVGKQGNRIANLRKFTKTKIMIQKRDGQDDHHSDNDEEENRIFTITSNLEKNVELAESMLLRNLDAEILRRQTKFNNETITRNDNDIEMD</sequence>
<dbReference type="GO" id="GO:0003729">
    <property type="term" value="F:mRNA binding"/>
    <property type="evidence" value="ECO:0007669"/>
    <property type="project" value="EnsemblFungi"/>
</dbReference>
<dbReference type="GO" id="GO:0000781">
    <property type="term" value="C:chromosome, telomeric region"/>
    <property type="evidence" value="ECO:0007669"/>
    <property type="project" value="EnsemblFungi"/>
</dbReference>
<feature type="domain" description="K Homology" evidence="5">
    <location>
        <begin position="19"/>
        <end position="89"/>
    </location>
</feature>
<dbReference type="HOGENOM" id="CLU_022670_2_0_1"/>
<evidence type="ECO:0000259" key="5">
    <source>
        <dbReference type="SMART" id="SM00322"/>
    </source>
</evidence>
<dbReference type="GO" id="GO:0008298">
    <property type="term" value="P:intracellular mRNA localization"/>
    <property type="evidence" value="ECO:0007669"/>
    <property type="project" value="EnsemblFungi"/>
</dbReference>
<dbReference type="EMBL" id="HE580267">
    <property type="protein sequence ID" value="CCD22695.1"/>
    <property type="molecule type" value="Genomic_DNA"/>
</dbReference>
<keyword evidence="1" id="KW-0677">Repeat</keyword>
<dbReference type="InterPro" id="IPR004087">
    <property type="entry name" value="KH_dom"/>
</dbReference>
<dbReference type="Proteomes" id="UP000000689">
    <property type="component" value="Chromosome 1"/>
</dbReference>
<dbReference type="PROSITE" id="PS50084">
    <property type="entry name" value="KH_TYPE_1"/>
    <property type="match status" value="3"/>
</dbReference>
<keyword evidence="2 3" id="KW-0694">RNA-binding</keyword>
<feature type="compositionally biased region" description="Acidic residues" evidence="4">
    <location>
        <begin position="135"/>
        <end position="144"/>
    </location>
</feature>
<dbReference type="OrthoDB" id="442947at2759"/>
<dbReference type="RefSeq" id="XP_003667938.1">
    <property type="nucleotide sequence ID" value="XM_003667890.1"/>
</dbReference>
<feature type="region of interest" description="Disordered" evidence="4">
    <location>
        <begin position="119"/>
        <end position="144"/>
    </location>
</feature>
<dbReference type="KEGG" id="ndi:NDAI_0A05400"/>
<feature type="region of interest" description="Disordered" evidence="4">
    <location>
        <begin position="244"/>
        <end position="285"/>
    </location>
</feature>
<proteinExistence type="predicted"/>
<evidence type="ECO:0000256" key="3">
    <source>
        <dbReference type="PROSITE-ProRule" id="PRU00117"/>
    </source>
</evidence>
<protein>
    <recommendedName>
        <fullName evidence="5">K Homology domain-containing protein</fullName>
    </recommendedName>
</protein>
<dbReference type="InterPro" id="IPR004088">
    <property type="entry name" value="KH_dom_type_1"/>
</dbReference>
<feature type="domain" description="K Homology" evidence="5">
    <location>
        <begin position="154"/>
        <end position="225"/>
    </location>
</feature>
<dbReference type="STRING" id="1071378.G0W4F7"/>
<evidence type="ECO:0000313" key="6">
    <source>
        <dbReference type="EMBL" id="CCD22695.1"/>
    </source>
</evidence>
<dbReference type="InterPro" id="IPR036612">
    <property type="entry name" value="KH_dom_type_1_sf"/>
</dbReference>
<reference evidence="6 7" key="1">
    <citation type="journal article" date="2011" name="Proc. Natl. Acad. Sci. U.S.A.">
        <title>Evolutionary erosion of yeast sex chromosomes by mating-type switching accidents.</title>
        <authorList>
            <person name="Gordon J.L."/>
            <person name="Armisen D."/>
            <person name="Proux-Wera E."/>
            <person name="Oheigeartaigh S.S."/>
            <person name="Byrne K.P."/>
            <person name="Wolfe K.H."/>
        </authorList>
    </citation>
    <scope>NUCLEOTIDE SEQUENCE [LARGE SCALE GENOMIC DNA]</scope>
    <source>
        <strain evidence="7">ATCC 10597 / BCRC 20456 / CBS 421 / NBRC 0211 / NRRL Y-12639</strain>
    </source>
</reference>
<feature type="compositionally biased region" description="Low complexity" evidence="4">
    <location>
        <begin position="244"/>
        <end position="270"/>
    </location>
</feature>
<accession>G0W4F7</accession>
<dbReference type="AlphaFoldDB" id="G0W4F7"/>
<dbReference type="GeneID" id="11494562"/>
<dbReference type="CDD" id="cd00105">
    <property type="entry name" value="KH-I"/>
    <property type="match status" value="1"/>
</dbReference>
<organism evidence="6 7">
    <name type="scientific">Naumovozyma dairenensis (strain ATCC 10597 / BCRC 20456 / CBS 421 / NBRC 0211 / NRRL Y-12639)</name>
    <name type="common">Saccharomyces dairenensis</name>
    <dbReference type="NCBI Taxonomy" id="1071378"/>
    <lineage>
        <taxon>Eukaryota</taxon>
        <taxon>Fungi</taxon>
        <taxon>Dikarya</taxon>
        <taxon>Ascomycota</taxon>
        <taxon>Saccharomycotina</taxon>
        <taxon>Saccharomycetes</taxon>
        <taxon>Saccharomycetales</taxon>
        <taxon>Saccharomycetaceae</taxon>
        <taxon>Naumovozyma</taxon>
    </lineage>
</organism>